<proteinExistence type="predicted"/>
<dbReference type="RefSeq" id="XP_047845377.1">
    <property type="nucleotide sequence ID" value="XM_047989377.1"/>
</dbReference>
<feature type="compositionally biased region" description="Basic and acidic residues" evidence="1">
    <location>
        <begin position="274"/>
        <end position="298"/>
    </location>
</feature>
<evidence type="ECO:0000256" key="1">
    <source>
        <dbReference type="SAM" id="MobiDB-lite"/>
    </source>
</evidence>
<gene>
    <name evidence="3" type="ORF">JDV02_007842</name>
</gene>
<dbReference type="PANTHER" id="PTHR28244:SF3">
    <property type="entry name" value="EXTRACELLULAR MUTANT PROTEIN 11 C-TERMINAL DOMAIN-CONTAINING PROTEIN"/>
    <property type="match status" value="1"/>
</dbReference>
<dbReference type="InterPro" id="IPR053029">
    <property type="entry name" value="RNA_pol_I-specific_init_factor"/>
</dbReference>
<dbReference type="Proteomes" id="UP000829364">
    <property type="component" value="Chromosome 7"/>
</dbReference>
<sequence>MGYKEKGSRLAAFVRGGSDSGAAAAGAPAPANTDDPDEKRPGTPHGRPSAVQSRQQLADAIKMPVPKHPRNVVAPVLHDPKAEPVASQGKIQSPRRSAQPPLSLPPVPRDSDSNHGDLFSGSQLGDNFMNSGLSTPHNEPEHMEEEVTPTAKRRNEVAVDMPVDDLARNPFALRTSSFLINDEGRVSVIDGNRRRLPPQMMDGFRDDGEDALNHKRPHTRYTLRQHHPVMPQAPATVRQVRVRKPPAPTQPSRIIEEADEPHSPAPSEDGAAWPEHRIRDSRRLRPYDRPWDDNHDLEDGCGDPQSVPERQRAQEPKRLPSAPSMQPRVVAQEHQSRDRKRRRPSAEYDDNMLSSMTFKDLQDEPFDGGDTRPNGLNGRELAAKLPSKLAQYRHLGDREQSQMFASMSMDDWEVAGDWFVDQFTDIMQRLKQARRDKRRLIRDFENEAAVREEAVRLRSETIDRQLAKMRQDGLRVVQDKIS</sequence>
<dbReference type="GO" id="GO:0042790">
    <property type="term" value="P:nucleolar large rRNA transcription by RNA polymerase I"/>
    <property type="evidence" value="ECO:0007669"/>
    <property type="project" value="TreeGrafter"/>
</dbReference>
<name>A0A9Q8QMI7_9HYPO</name>
<feature type="region of interest" description="Disordered" evidence="1">
    <location>
        <begin position="220"/>
        <end position="375"/>
    </location>
</feature>
<reference evidence="3" key="1">
    <citation type="submission" date="2021-11" db="EMBL/GenBank/DDBJ databases">
        <title>Purpureocillium_takamizusanense_genome.</title>
        <authorList>
            <person name="Nguyen N.-H."/>
        </authorList>
    </citation>
    <scope>NUCLEOTIDE SEQUENCE</scope>
    <source>
        <strain evidence="3">PT3</strain>
    </source>
</reference>
<dbReference type="GO" id="GO:0001164">
    <property type="term" value="F:RNA polymerase I core promoter sequence-specific DNA binding"/>
    <property type="evidence" value="ECO:0007669"/>
    <property type="project" value="TreeGrafter"/>
</dbReference>
<evidence type="ECO:0000259" key="2">
    <source>
        <dbReference type="Pfam" id="PF15463"/>
    </source>
</evidence>
<evidence type="ECO:0000313" key="4">
    <source>
        <dbReference type="Proteomes" id="UP000829364"/>
    </source>
</evidence>
<dbReference type="EMBL" id="CP086360">
    <property type="protein sequence ID" value="UNI21896.1"/>
    <property type="molecule type" value="Genomic_DNA"/>
</dbReference>
<feature type="domain" description="Extracellular mutant protein 11 C-terminal" evidence="2">
    <location>
        <begin position="347"/>
        <end position="476"/>
    </location>
</feature>
<accession>A0A9Q8QMI7</accession>
<evidence type="ECO:0000313" key="3">
    <source>
        <dbReference type="EMBL" id="UNI21896.1"/>
    </source>
</evidence>
<dbReference type="GO" id="GO:0070860">
    <property type="term" value="C:RNA polymerase I core factor complex"/>
    <property type="evidence" value="ECO:0007669"/>
    <property type="project" value="TreeGrafter"/>
</dbReference>
<feature type="compositionally biased region" description="Basic and acidic residues" evidence="1">
    <location>
        <begin position="309"/>
        <end position="318"/>
    </location>
</feature>
<dbReference type="Pfam" id="PF15463">
    <property type="entry name" value="ECM11"/>
    <property type="match status" value="1"/>
</dbReference>
<organism evidence="3 4">
    <name type="scientific">Purpureocillium takamizusanense</name>
    <dbReference type="NCBI Taxonomy" id="2060973"/>
    <lineage>
        <taxon>Eukaryota</taxon>
        <taxon>Fungi</taxon>
        <taxon>Dikarya</taxon>
        <taxon>Ascomycota</taxon>
        <taxon>Pezizomycotina</taxon>
        <taxon>Sordariomycetes</taxon>
        <taxon>Hypocreomycetidae</taxon>
        <taxon>Hypocreales</taxon>
        <taxon>Ophiocordycipitaceae</taxon>
        <taxon>Purpureocillium</taxon>
    </lineage>
</organism>
<dbReference type="KEGG" id="ptkz:JDV02_007842"/>
<dbReference type="GeneID" id="72069790"/>
<dbReference type="GO" id="GO:0017025">
    <property type="term" value="F:TBP-class protein binding"/>
    <property type="evidence" value="ECO:0007669"/>
    <property type="project" value="TreeGrafter"/>
</dbReference>
<dbReference type="AlphaFoldDB" id="A0A9Q8QMI7"/>
<feature type="compositionally biased region" description="Polar residues" evidence="1">
    <location>
        <begin position="120"/>
        <end position="137"/>
    </location>
</feature>
<feature type="compositionally biased region" description="Low complexity" evidence="1">
    <location>
        <begin position="21"/>
        <end position="31"/>
    </location>
</feature>
<dbReference type="PANTHER" id="PTHR28244">
    <property type="entry name" value="RNA POLYMERASE I-SPECIFIC TRANSCRIPTION INITIATION FACTOR RRN11"/>
    <property type="match status" value="1"/>
</dbReference>
<dbReference type="InterPro" id="IPR029178">
    <property type="entry name" value="Ecm11_C"/>
</dbReference>
<protein>
    <recommendedName>
        <fullName evidence="2">Extracellular mutant protein 11 C-terminal domain-containing protein</fullName>
    </recommendedName>
</protein>
<dbReference type="OrthoDB" id="5346740at2759"/>
<feature type="region of interest" description="Disordered" evidence="1">
    <location>
        <begin position="14"/>
        <end position="154"/>
    </location>
</feature>
<keyword evidence="4" id="KW-1185">Reference proteome</keyword>